<gene>
    <name evidence="4" type="ORF">SASPL_133283</name>
</gene>
<organism evidence="4">
    <name type="scientific">Salvia splendens</name>
    <name type="common">Scarlet sage</name>
    <dbReference type="NCBI Taxonomy" id="180675"/>
    <lineage>
        <taxon>Eukaryota</taxon>
        <taxon>Viridiplantae</taxon>
        <taxon>Streptophyta</taxon>
        <taxon>Embryophyta</taxon>
        <taxon>Tracheophyta</taxon>
        <taxon>Spermatophyta</taxon>
        <taxon>Magnoliopsida</taxon>
        <taxon>eudicotyledons</taxon>
        <taxon>Gunneridae</taxon>
        <taxon>Pentapetalae</taxon>
        <taxon>asterids</taxon>
        <taxon>lamiids</taxon>
        <taxon>Lamiales</taxon>
        <taxon>Lamiaceae</taxon>
        <taxon>Nepetoideae</taxon>
        <taxon>Mentheae</taxon>
        <taxon>Salviinae</taxon>
        <taxon>Salvia</taxon>
        <taxon>Salvia subgen. Calosphace</taxon>
        <taxon>core Calosphace</taxon>
    </lineage>
</organism>
<feature type="region of interest" description="Disordered" evidence="2">
    <location>
        <begin position="999"/>
        <end position="1149"/>
    </location>
</feature>
<reference evidence="4" key="1">
    <citation type="submission" date="2018-01" db="EMBL/GenBank/DDBJ databases">
        <authorList>
            <person name="Mao J.F."/>
        </authorList>
    </citation>
    <scope>NUCLEOTIDE SEQUENCE</scope>
    <source>
        <strain evidence="4">Huo1</strain>
        <tissue evidence="4">Leaf</tissue>
    </source>
</reference>
<evidence type="ECO:0000256" key="1">
    <source>
        <dbReference type="SAM" id="Coils"/>
    </source>
</evidence>
<feature type="coiled-coil region" evidence="1">
    <location>
        <begin position="944"/>
        <end position="983"/>
    </location>
</feature>
<keyword evidence="1" id="KW-0175">Coiled coil</keyword>
<protein>
    <recommendedName>
        <fullName evidence="3">FAR1 domain-containing protein</fullName>
    </recommendedName>
</protein>
<feature type="domain" description="FAR1" evidence="3">
    <location>
        <begin position="118"/>
        <end position="213"/>
    </location>
</feature>
<dbReference type="GO" id="GO:0003743">
    <property type="term" value="F:translation initiation factor activity"/>
    <property type="evidence" value="ECO:0007669"/>
    <property type="project" value="InterPro"/>
</dbReference>
<feature type="compositionally biased region" description="Basic and acidic residues" evidence="2">
    <location>
        <begin position="1078"/>
        <end position="1101"/>
    </location>
</feature>
<dbReference type="Pfam" id="PF03101">
    <property type="entry name" value="FAR1"/>
    <property type="match status" value="1"/>
</dbReference>
<reference evidence="4" key="2">
    <citation type="submission" date="2020-08" db="EMBL/GenBank/DDBJ databases">
        <title>Plant Genome Project.</title>
        <authorList>
            <person name="Zhang R.-G."/>
        </authorList>
    </citation>
    <scope>NUCLEOTIDE SEQUENCE</scope>
    <source>
        <strain evidence="4">Huo1</strain>
        <tissue evidence="4">Leaf</tissue>
    </source>
</reference>
<dbReference type="Proteomes" id="UP000298416">
    <property type="component" value="Unassembled WGS sequence"/>
</dbReference>
<evidence type="ECO:0000313" key="5">
    <source>
        <dbReference type="Proteomes" id="UP000298416"/>
    </source>
</evidence>
<sequence>MIMWPRHDLGLDALKDSGAPNKSYFSTSPGGPNQTKTGAQPTLERVRTRLHILALQQISSFPFLLINFQYRELFCYATCVSVILRSEDMNDELHIPQTANDRKPQIGMKFASIDDAFEFYNQYAREAGFSARISNSKKNKMNEVVWKQFVCFKAGQTDEVHSKNRASSGGPIKKRARGEVRTDCKAKISIVKQQTGPYWSISLFSEGHNHGLSTPSKVHLLRSHRSVSAAKRVLTQQFSEANIPTFQQMQLMEIEHGGPESVSCTERDIRNLERDMRDEQKGIDAETLVEFFTSKREKNSSFFFDYETDLDNRFKRCFWADHKSRSVYSVFGDVVVFDATYNTNNDEKTESYLWLLNKFMEAMPTSAPKPIITDQDPTMTKALAQVLPKTIIKNVIKNSTSPEEFEHEEKLLMIYCISISSSFIFQHYILKKFHKHKIHPTAHPSFLFIKLRNLTDGEKAFTKKSSAATTRSLSGFPTGLQPIVLIVLPLNSPTVKTKFMSQRSPKSADQRRSPPLGAPERRRIDVRFRRDMEPDSEPRLETRSTILLYISSLEEMSKSPWGIGAWAAETEREEAEQREAEEKAAAGSFPSLKEGVSTAKQKKKTKMTLQEFRVMPSQGRGLTPEEMLRLPTGPKERSAEEMQYGRLGGGFSNYGSRPGPSGPNSGRMEYEGRKSYGFEDDGRRGPLQQPRVSEFDQPSRADEVDNWASMKKQTALPDHDSRESRVSGKYSSLGGASRADEVDNWASMKKPVSQTRNSSFGSRTETDRWARNESFGSGFSKPESDRWSRSEQNHSLSLSSPTIESAEGVKVNKPNPFGAARPREEVLAEKGLDWKKMDSDVADKKHSDSGGSRPTSSQSSRPETPQSSRSEPPPSLGEAVMRQRPKVNPFGDAKPREVMLEEKGLDWKKIDLELDRRVDSASMGVTLLLNLLHHVLVGNTSRPEAEKEKKLKEEIEQLKRELLEKIGEEQAGVQDQIHKKEQELELLVSQLDDKVRYSQRNFERQSPGAVRDVGFNDKPPSRTGLYEGRSSFHDRPPSASGQYEEPRAVYQERPPSRPGAYEDSRAGFAERPPFQPGAHDDPEVGSNERPHSRQGAYDENRSSYSQKASYTDRAYQEPRSLDGNERPRSRGSVNSWARPSDDRRYFQGSGGRVFSGSRDVESATALTTICLSELLESLPFVDVG</sequence>
<dbReference type="PANTHER" id="PTHR47718">
    <property type="entry name" value="OS01G0519700 PROTEIN"/>
    <property type="match status" value="1"/>
</dbReference>
<keyword evidence="5" id="KW-1185">Reference proteome</keyword>
<dbReference type="Pfam" id="PF06273">
    <property type="entry name" value="eIF-4B"/>
    <property type="match status" value="2"/>
</dbReference>
<evidence type="ECO:0000259" key="3">
    <source>
        <dbReference type="Pfam" id="PF03101"/>
    </source>
</evidence>
<feature type="compositionally biased region" description="Basic and acidic residues" evidence="2">
    <location>
        <begin position="693"/>
        <end position="703"/>
    </location>
</feature>
<dbReference type="AlphaFoldDB" id="A0A8X8X584"/>
<feature type="compositionally biased region" description="Polar residues" evidence="2">
    <location>
        <begin position="752"/>
        <end position="763"/>
    </location>
</feature>
<feature type="compositionally biased region" description="Low complexity" evidence="2">
    <location>
        <begin position="849"/>
        <end position="870"/>
    </location>
</feature>
<comment type="caution">
    <text evidence="4">The sequence shown here is derived from an EMBL/GenBank/DDBJ whole genome shotgun (WGS) entry which is preliminary data.</text>
</comment>
<name>A0A8X8X584_SALSN</name>
<proteinExistence type="predicted"/>
<dbReference type="EMBL" id="PNBA02000012">
    <property type="protein sequence ID" value="KAG6405691.1"/>
    <property type="molecule type" value="Genomic_DNA"/>
</dbReference>
<feature type="region of interest" description="Disordered" evidence="2">
    <location>
        <begin position="568"/>
        <end position="605"/>
    </location>
</feature>
<feature type="compositionally biased region" description="Basic and acidic residues" evidence="2">
    <location>
        <begin position="821"/>
        <end position="848"/>
    </location>
</feature>
<dbReference type="InterPro" id="IPR010433">
    <property type="entry name" value="EIF-4B_pln"/>
</dbReference>
<feature type="compositionally biased region" description="Basic and acidic residues" evidence="2">
    <location>
        <begin position="717"/>
        <end position="726"/>
    </location>
</feature>
<feature type="compositionally biased region" description="Basic and acidic residues" evidence="2">
    <location>
        <begin position="668"/>
        <end position="684"/>
    </location>
</feature>
<accession>A0A8X8X584</accession>
<feature type="compositionally biased region" description="Basic and acidic residues" evidence="2">
    <location>
        <begin position="782"/>
        <end position="792"/>
    </location>
</feature>
<evidence type="ECO:0000256" key="2">
    <source>
        <dbReference type="SAM" id="MobiDB-lite"/>
    </source>
</evidence>
<evidence type="ECO:0000313" key="4">
    <source>
        <dbReference type="EMBL" id="KAG6405691.1"/>
    </source>
</evidence>
<dbReference type="InterPro" id="IPR004330">
    <property type="entry name" value="FAR1_DNA_bnd_dom"/>
</dbReference>
<feature type="region of interest" description="Disordered" evidence="2">
    <location>
        <begin position="623"/>
        <end position="896"/>
    </location>
</feature>
<feature type="region of interest" description="Disordered" evidence="2">
    <location>
        <begin position="498"/>
        <end position="525"/>
    </location>
</feature>
<feature type="compositionally biased region" description="Polar residues" evidence="2">
    <location>
        <begin position="793"/>
        <end position="803"/>
    </location>
</feature>
<feature type="compositionally biased region" description="Basic and acidic residues" evidence="2">
    <location>
        <begin position="575"/>
        <end position="584"/>
    </location>
</feature>
<feature type="compositionally biased region" description="Low complexity" evidence="2">
    <location>
        <begin position="653"/>
        <end position="667"/>
    </location>
</feature>
<feature type="compositionally biased region" description="Basic and acidic residues" evidence="2">
    <location>
        <begin position="1114"/>
        <end position="1128"/>
    </location>
</feature>